<gene>
    <name evidence="1" type="ORF">PSON_ATCC_30995.1.T1250010</name>
</gene>
<protein>
    <submittedName>
        <fullName evidence="1">Uncharacterized protein</fullName>
    </submittedName>
</protein>
<reference evidence="1" key="1">
    <citation type="submission" date="2021-01" db="EMBL/GenBank/DDBJ databases">
        <authorList>
            <consortium name="Genoscope - CEA"/>
            <person name="William W."/>
        </authorList>
    </citation>
    <scope>NUCLEOTIDE SEQUENCE</scope>
</reference>
<organism evidence="1 2">
    <name type="scientific">Paramecium sonneborni</name>
    <dbReference type="NCBI Taxonomy" id="65129"/>
    <lineage>
        <taxon>Eukaryota</taxon>
        <taxon>Sar</taxon>
        <taxon>Alveolata</taxon>
        <taxon>Ciliophora</taxon>
        <taxon>Intramacronucleata</taxon>
        <taxon>Oligohymenophorea</taxon>
        <taxon>Peniculida</taxon>
        <taxon>Parameciidae</taxon>
        <taxon>Paramecium</taxon>
    </lineage>
</organism>
<evidence type="ECO:0000313" key="1">
    <source>
        <dbReference type="EMBL" id="CAD8120195.1"/>
    </source>
</evidence>
<evidence type="ECO:0000313" key="2">
    <source>
        <dbReference type="Proteomes" id="UP000692954"/>
    </source>
</evidence>
<sequence>MEGIQFFLNGWNYMLNQVYQWYLDNFLYQEDFSFYGVFQIFEMFGKFEFFQSNT</sequence>
<name>A0A8S1QYH5_9CILI</name>
<keyword evidence="2" id="KW-1185">Reference proteome</keyword>
<dbReference type="AlphaFoldDB" id="A0A8S1QYH5"/>
<accession>A0A8S1QYH5</accession>
<dbReference type="Proteomes" id="UP000692954">
    <property type="component" value="Unassembled WGS sequence"/>
</dbReference>
<proteinExistence type="predicted"/>
<comment type="caution">
    <text evidence="1">The sequence shown here is derived from an EMBL/GenBank/DDBJ whole genome shotgun (WGS) entry which is preliminary data.</text>
</comment>
<dbReference type="EMBL" id="CAJJDN010000125">
    <property type="protein sequence ID" value="CAD8120195.1"/>
    <property type="molecule type" value="Genomic_DNA"/>
</dbReference>